<feature type="region of interest" description="Disordered" evidence="1">
    <location>
        <begin position="167"/>
        <end position="203"/>
    </location>
</feature>
<keyword evidence="3" id="KW-1185">Reference proteome</keyword>
<dbReference type="AlphaFoldDB" id="A0AAP0JX51"/>
<name>A0AAP0JX51_9MAGN</name>
<proteinExistence type="predicted"/>
<dbReference type="EMBL" id="JBBNAF010000005">
    <property type="protein sequence ID" value="KAK9141831.1"/>
    <property type="molecule type" value="Genomic_DNA"/>
</dbReference>
<dbReference type="Proteomes" id="UP001420932">
    <property type="component" value="Unassembled WGS sequence"/>
</dbReference>
<feature type="compositionally biased region" description="Basic residues" evidence="1">
    <location>
        <begin position="34"/>
        <end position="44"/>
    </location>
</feature>
<evidence type="ECO:0000313" key="3">
    <source>
        <dbReference type="Proteomes" id="UP001420932"/>
    </source>
</evidence>
<evidence type="ECO:0000256" key="1">
    <source>
        <dbReference type="SAM" id="MobiDB-lite"/>
    </source>
</evidence>
<reference evidence="2 3" key="1">
    <citation type="submission" date="2024-01" db="EMBL/GenBank/DDBJ databases">
        <title>Genome assemblies of Stephania.</title>
        <authorList>
            <person name="Yang L."/>
        </authorList>
    </citation>
    <scope>NUCLEOTIDE SEQUENCE [LARGE SCALE GENOMIC DNA]</scope>
    <source>
        <strain evidence="2">YNDBR</strain>
        <tissue evidence="2">Leaf</tissue>
    </source>
</reference>
<feature type="region of interest" description="Disordered" evidence="1">
    <location>
        <begin position="30"/>
        <end position="49"/>
    </location>
</feature>
<gene>
    <name evidence="2" type="ORF">Syun_011231</name>
</gene>
<protein>
    <submittedName>
        <fullName evidence="2">Uncharacterized protein</fullName>
    </submittedName>
</protein>
<evidence type="ECO:0000313" key="2">
    <source>
        <dbReference type="EMBL" id="KAK9141831.1"/>
    </source>
</evidence>
<comment type="caution">
    <text evidence="2">The sequence shown here is derived from an EMBL/GenBank/DDBJ whole genome shotgun (WGS) entry which is preliminary data.</text>
</comment>
<sequence>MATFEHFPQLTSLHSLNSTTMLPPSAPVVEVRAKQKSRRQRRNTTRPALSKPMIVPQRPRVVTPWQRHVWSLRPDEALVYARKEIDNSSPILANDPDLYAPVFRNVSLFRSLIRYDVITCIAHVLVSCDSVIRHMYGHKGNPHPYNKEITLNKRQLTTKEKNDLRYRTDASPGQRRIAAAEQMSGRHSRLGTNGGLRQTGNRP</sequence>
<organism evidence="2 3">
    <name type="scientific">Stephania yunnanensis</name>
    <dbReference type="NCBI Taxonomy" id="152371"/>
    <lineage>
        <taxon>Eukaryota</taxon>
        <taxon>Viridiplantae</taxon>
        <taxon>Streptophyta</taxon>
        <taxon>Embryophyta</taxon>
        <taxon>Tracheophyta</taxon>
        <taxon>Spermatophyta</taxon>
        <taxon>Magnoliopsida</taxon>
        <taxon>Ranunculales</taxon>
        <taxon>Menispermaceae</taxon>
        <taxon>Menispermoideae</taxon>
        <taxon>Cissampelideae</taxon>
        <taxon>Stephania</taxon>
    </lineage>
</organism>
<accession>A0AAP0JX51</accession>